<sequence>TQGSMERYGQLLEKAMHEEVPSNCEDWRAKQEKRNQSKSFTTPSTTSSKSSSKQYRETPASKEFSLKKIPFEISIAKRLRFTTDHDDGRNEDQQMDLQQILNYIKQVNANVLQLQKQQQQITVILERQEKLLNMLCTNQKKIAKSLTRHKIPVFLENDGENTDVKDDDSTDPVSVNSYISKPSIHIYDETDGVVVQLLKTYGTKENTVKYALKLIDSLFIDKQDSQNVHVKKTDEDPRIKAIYGAIRQKFN</sequence>
<feature type="region of interest" description="Disordered" evidence="1">
    <location>
        <begin position="1"/>
        <end position="61"/>
    </location>
</feature>
<protein>
    <submittedName>
        <fullName evidence="2">Uncharacterized protein</fullName>
    </submittedName>
</protein>
<feature type="non-terminal residue" evidence="2">
    <location>
        <position position="1"/>
    </location>
</feature>
<evidence type="ECO:0000313" key="2">
    <source>
        <dbReference type="EMBL" id="CAF1483401.1"/>
    </source>
</evidence>
<proteinExistence type="predicted"/>
<comment type="caution">
    <text evidence="2">The sequence shown here is derived from an EMBL/GenBank/DDBJ whole genome shotgun (WGS) entry which is preliminary data.</text>
</comment>
<evidence type="ECO:0000313" key="4">
    <source>
        <dbReference type="Proteomes" id="UP000677228"/>
    </source>
</evidence>
<evidence type="ECO:0000313" key="3">
    <source>
        <dbReference type="EMBL" id="CAF4273519.1"/>
    </source>
</evidence>
<feature type="compositionally biased region" description="Low complexity" evidence="1">
    <location>
        <begin position="37"/>
        <end position="53"/>
    </location>
</feature>
<dbReference type="EMBL" id="CAJOBA010054306">
    <property type="protein sequence ID" value="CAF4273519.1"/>
    <property type="molecule type" value="Genomic_DNA"/>
</dbReference>
<evidence type="ECO:0000256" key="1">
    <source>
        <dbReference type="SAM" id="MobiDB-lite"/>
    </source>
</evidence>
<feature type="compositionally biased region" description="Basic and acidic residues" evidence="1">
    <location>
        <begin position="14"/>
        <end position="35"/>
    </location>
</feature>
<name>A0A8S2FJ85_9BILA</name>
<reference evidence="2" key="1">
    <citation type="submission" date="2021-02" db="EMBL/GenBank/DDBJ databases">
        <authorList>
            <person name="Nowell W R."/>
        </authorList>
    </citation>
    <scope>NUCLEOTIDE SEQUENCE</scope>
</reference>
<dbReference type="Proteomes" id="UP000677228">
    <property type="component" value="Unassembled WGS sequence"/>
</dbReference>
<accession>A0A8S2FJ85</accession>
<organism evidence="2 4">
    <name type="scientific">Didymodactylos carnosus</name>
    <dbReference type="NCBI Taxonomy" id="1234261"/>
    <lineage>
        <taxon>Eukaryota</taxon>
        <taxon>Metazoa</taxon>
        <taxon>Spiralia</taxon>
        <taxon>Gnathifera</taxon>
        <taxon>Rotifera</taxon>
        <taxon>Eurotatoria</taxon>
        <taxon>Bdelloidea</taxon>
        <taxon>Philodinida</taxon>
        <taxon>Philodinidae</taxon>
        <taxon>Didymodactylos</taxon>
    </lineage>
</organism>
<gene>
    <name evidence="2" type="ORF">OVA965_LOCUS36169</name>
    <name evidence="3" type="ORF">TMI583_LOCUS37167</name>
</gene>
<dbReference type="AlphaFoldDB" id="A0A8S2FJ85"/>
<dbReference type="EMBL" id="CAJNOK010032373">
    <property type="protein sequence ID" value="CAF1483401.1"/>
    <property type="molecule type" value="Genomic_DNA"/>
</dbReference>
<dbReference type="Proteomes" id="UP000682733">
    <property type="component" value="Unassembled WGS sequence"/>
</dbReference>